<dbReference type="Gene3D" id="1.20.1280.50">
    <property type="match status" value="1"/>
</dbReference>
<accession>A0AAP0WNF1</accession>
<name>A0AAP0WNF1_LIQFO</name>
<dbReference type="InterPro" id="IPR001810">
    <property type="entry name" value="F-box_dom"/>
</dbReference>
<evidence type="ECO:0000313" key="3">
    <source>
        <dbReference type="EMBL" id="KAK9274554.1"/>
    </source>
</evidence>
<dbReference type="InterPro" id="IPR036047">
    <property type="entry name" value="F-box-like_dom_sf"/>
</dbReference>
<dbReference type="AlphaFoldDB" id="A0AAP0WNF1"/>
<organism evidence="3 4">
    <name type="scientific">Liquidambar formosana</name>
    <name type="common">Formosan gum</name>
    <dbReference type="NCBI Taxonomy" id="63359"/>
    <lineage>
        <taxon>Eukaryota</taxon>
        <taxon>Viridiplantae</taxon>
        <taxon>Streptophyta</taxon>
        <taxon>Embryophyta</taxon>
        <taxon>Tracheophyta</taxon>
        <taxon>Spermatophyta</taxon>
        <taxon>Magnoliopsida</taxon>
        <taxon>eudicotyledons</taxon>
        <taxon>Gunneridae</taxon>
        <taxon>Pentapetalae</taxon>
        <taxon>Saxifragales</taxon>
        <taxon>Altingiaceae</taxon>
        <taxon>Liquidambar</taxon>
    </lineage>
</organism>
<evidence type="ECO:0000313" key="4">
    <source>
        <dbReference type="Proteomes" id="UP001415857"/>
    </source>
</evidence>
<dbReference type="Pfam" id="PF12937">
    <property type="entry name" value="F-box-like"/>
    <property type="match status" value="1"/>
</dbReference>
<gene>
    <name evidence="3" type="ORF">L1049_021803</name>
</gene>
<evidence type="ECO:0000259" key="2">
    <source>
        <dbReference type="Pfam" id="PF12937"/>
    </source>
</evidence>
<dbReference type="PANTHER" id="PTHR33736">
    <property type="entry name" value="F-BOX PROTEIN-RELATED"/>
    <property type="match status" value="1"/>
</dbReference>
<comment type="caution">
    <text evidence="3">The sequence shown here is derived from an EMBL/GenBank/DDBJ whole genome shotgun (WGS) entry which is preliminary data.</text>
</comment>
<protein>
    <recommendedName>
        <fullName evidence="2">F-box domain-containing protein</fullName>
    </recommendedName>
</protein>
<evidence type="ECO:0000256" key="1">
    <source>
        <dbReference type="SAM" id="Phobius"/>
    </source>
</evidence>
<keyword evidence="4" id="KW-1185">Reference proteome</keyword>
<keyword evidence="1" id="KW-1133">Transmembrane helix</keyword>
<reference evidence="3 4" key="1">
    <citation type="journal article" date="2024" name="Plant J.">
        <title>Genome sequences and population genomics reveal climatic adaptation and genomic divergence between two closely related sweetgum species.</title>
        <authorList>
            <person name="Xu W.Q."/>
            <person name="Ren C.Q."/>
            <person name="Zhang X.Y."/>
            <person name="Comes H.P."/>
            <person name="Liu X.H."/>
            <person name="Li Y.G."/>
            <person name="Kettle C.J."/>
            <person name="Jalonen R."/>
            <person name="Gaisberger H."/>
            <person name="Ma Y.Z."/>
            <person name="Qiu Y.X."/>
        </authorList>
    </citation>
    <scope>NUCLEOTIDE SEQUENCE [LARGE SCALE GENOMIC DNA]</scope>
    <source>
        <strain evidence="3">Hangzhou</strain>
    </source>
</reference>
<proteinExistence type="predicted"/>
<keyword evidence="1" id="KW-0472">Membrane</keyword>
<feature type="domain" description="F-box" evidence="2">
    <location>
        <begin position="14"/>
        <end position="53"/>
    </location>
</feature>
<sequence length="395" mass="44942">MEHLLCHLKGLNRDLLADIMARLDGSTLASAACTCSDFCHVARDQRLWKQLCHSTWPSTALEEAQHLISSPHVDGFDKFYADSYPLILCDQSASQSTQPPICPELKTHVSPSDFVSLVDVYYQKKCILSRVLDGIPEAVDMDVDDADDIGCNWDVTATDHQRWFADCPFKLDLLSFNYNERNGNEIGEANNGYANHRQHHNANDDNSMRALPSISLVEDGKLGGDFCKKLEEDMRLSWVLFDKKRGKAVNITSWKPLLVQRSWPSDGDFVMRFGCIIPVEQSMLPYNLAECVILARCGITEREGCVRWKEISMTVNDMAGMHVCGRKSLMVLNQALHCLRSKNHCEVEKGYGQYERKKREMKRRMEFKETLADSICISIEIVIFVAFCYACILFF</sequence>
<dbReference type="SUPFAM" id="SSF81383">
    <property type="entry name" value="F-box domain"/>
    <property type="match status" value="1"/>
</dbReference>
<dbReference type="Proteomes" id="UP001415857">
    <property type="component" value="Unassembled WGS sequence"/>
</dbReference>
<dbReference type="PANTHER" id="PTHR33736:SF15">
    <property type="entry name" value="F-BOX DOMAIN-CONTAINING PROTEIN"/>
    <property type="match status" value="1"/>
</dbReference>
<feature type="transmembrane region" description="Helical" evidence="1">
    <location>
        <begin position="371"/>
        <end position="394"/>
    </location>
</feature>
<dbReference type="EMBL" id="JBBPBK010000011">
    <property type="protein sequence ID" value="KAK9274554.1"/>
    <property type="molecule type" value="Genomic_DNA"/>
</dbReference>
<keyword evidence="1" id="KW-0812">Transmembrane</keyword>
<dbReference type="InterPro" id="IPR045283">
    <property type="entry name" value="AT3G44326-like"/>
</dbReference>